<reference evidence="1 2" key="1">
    <citation type="journal article" date="2018" name="Sci. Rep.">
        <title>Rhizobium tumorigenes sp. nov., a novel plant tumorigenic bacterium isolated from cane gall tumors on thornless blackberry.</title>
        <authorList>
            <person name="Kuzmanovi N."/>
            <person name="Smalla K."/>
            <person name="Gronow S."/>
            <person name="PuBawska J."/>
        </authorList>
    </citation>
    <scope>NUCLEOTIDE SEQUENCE [LARGE SCALE GENOMIC DNA]</scope>
    <source>
        <strain evidence="1 2">CCBAU 85046</strain>
    </source>
</reference>
<keyword evidence="2" id="KW-1185">Reference proteome</keyword>
<dbReference type="RefSeq" id="WP_111159570.1">
    <property type="nucleotide sequence ID" value="NZ_PCDP01000019.1"/>
</dbReference>
<dbReference type="GO" id="GO:0016740">
    <property type="term" value="F:transferase activity"/>
    <property type="evidence" value="ECO:0007669"/>
    <property type="project" value="UniProtKB-KW"/>
</dbReference>
<gene>
    <name evidence="1" type="ORF">CPY51_07020</name>
</gene>
<dbReference type="EMBL" id="PCDP01000019">
    <property type="protein sequence ID" value="PZM15570.1"/>
    <property type="molecule type" value="Genomic_DNA"/>
</dbReference>
<sequence>MLTRIKSLAKPAFMKGLEAWTERRWRRRKVAARHGLPHRLVVSLTSYPKRYDVLELTLKTILTQDLAPDEVLLWIAHEDITALPPSIRELERGGLTIRATEDLRSYKKIIPALEHYGDAIIVTADDDVYYPPSWLRRLVEEYRAGVPEVLCHRAHLTRRSDGGFQPYDSWHFNIRKARSASDVFFTGVGGVLYPPGVLHTDVNNIAKILELCPTTDDVWLNWMVRLNGATVRKVSRWIRFYEWPGSQGVALQNSNRGQNGGNDAQIANLVRAYGIPETAQ</sequence>
<dbReference type="OrthoDB" id="5465469at2"/>
<accession>A0A2W4F0N2</accession>
<protein>
    <submittedName>
        <fullName evidence="1">Glycosyltransferase</fullName>
    </submittedName>
</protein>
<dbReference type="Proteomes" id="UP000248925">
    <property type="component" value="Unassembled WGS sequence"/>
</dbReference>
<dbReference type="SUPFAM" id="SSF53448">
    <property type="entry name" value="Nucleotide-diphospho-sugar transferases"/>
    <property type="match status" value="1"/>
</dbReference>
<dbReference type="InterPro" id="IPR029044">
    <property type="entry name" value="Nucleotide-diphossugar_trans"/>
</dbReference>
<proteinExistence type="predicted"/>
<name>A0A2W4F0N2_9HYPH</name>
<keyword evidence="1" id="KW-0808">Transferase</keyword>
<organism evidence="1 2">
    <name type="scientific">Rhizobium tubonense</name>
    <dbReference type="NCBI Taxonomy" id="484088"/>
    <lineage>
        <taxon>Bacteria</taxon>
        <taxon>Pseudomonadati</taxon>
        <taxon>Pseudomonadota</taxon>
        <taxon>Alphaproteobacteria</taxon>
        <taxon>Hyphomicrobiales</taxon>
        <taxon>Rhizobiaceae</taxon>
        <taxon>Rhizobium/Agrobacterium group</taxon>
        <taxon>Rhizobium</taxon>
    </lineage>
</organism>
<comment type="caution">
    <text evidence="1">The sequence shown here is derived from an EMBL/GenBank/DDBJ whole genome shotgun (WGS) entry which is preliminary data.</text>
</comment>
<evidence type="ECO:0000313" key="1">
    <source>
        <dbReference type="EMBL" id="PZM15570.1"/>
    </source>
</evidence>
<evidence type="ECO:0000313" key="2">
    <source>
        <dbReference type="Proteomes" id="UP000248925"/>
    </source>
</evidence>
<dbReference type="AlphaFoldDB" id="A0A2W4F0N2"/>